<dbReference type="EMBL" id="LT554853">
    <property type="protein sequence ID" value="SAM07780.1"/>
    <property type="molecule type" value="Genomic_DNA"/>
</dbReference>
<dbReference type="Proteomes" id="UP000078561">
    <property type="component" value="Unassembled WGS sequence"/>
</dbReference>
<evidence type="ECO:0000313" key="2">
    <source>
        <dbReference type="Proteomes" id="UP000078561"/>
    </source>
</evidence>
<protein>
    <submittedName>
        <fullName evidence="1">Uncharacterized protein</fullName>
    </submittedName>
</protein>
<sequence>MIEWDDNRYRLSGTRIDCPSIAFQRAPLLDCFPLDTSTDTFGTAGQSSSPSFPATALWIDQLNHSYETLLFVLNGRLHSAFTGPNFVGLADIQIKHTYMELLTLQGITVDYLLPTIKQRIHEFVKGGVSNKAAGGA</sequence>
<proteinExistence type="predicted"/>
<keyword evidence="2" id="KW-1185">Reference proteome</keyword>
<dbReference type="AlphaFoldDB" id="A0A168S439"/>
<evidence type="ECO:0000313" key="1">
    <source>
        <dbReference type="EMBL" id="SAM07780.1"/>
    </source>
</evidence>
<reference evidence="1" key="1">
    <citation type="submission" date="2016-04" db="EMBL/GenBank/DDBJ databases">
        <authorList>
            <person name="Evans L.H."/>
            <person name="Alamgir A."/>
            <person name="Owens N."/>
            <person name="Weber N.D."/>
            <person name="Virtaneva K."/>
            <person name="Barbian K."/>
            <person name="Babar A."/>
            <person name="Rosenke K."/>
        </authorList>
    </citation>
    <scope>NUCLEOTIDE SEQUENCE [LARGE SCALE GENOMIC DNA]</scope>
    <source>
        <strain evidence="1">CBS 101.48</strain>
    </source>
</reference>
<gene>
    <name evidence="1" type="primary">ABSGL_13437.1 scaffold 14165</name>
</gene>
<dbReference type="InParanoid" id="A0A168S439"/>
<organism evidence="1">
    <name type="scientific">Absidia glauca</name>
    <name type="common">Pin mould</name>
    <dbReference type="NCBI Taxonomy" id="4829"/>
    <lineage>
        <taxon>Eukaryota</taxon>
        <taxon>Fungi</taxon>
        <taxon>Fungi incertae sedis</taxon>
        <taxon>Mucoromycota</taxon>
        <taxon>Mucoromycotina</taxon>
        <taxon>Mucoromycetes</taxon>
        <taxon>Mucorales</taxon>
        <taxon>Cunninghamellaceae</taxon>
        <taxon>Absidia</taxon>
    </lineage>
</organism>
<name>A0A168S439_ABSGL</name>
<accession>A0A168S439</accession>